<dbReference type="AlphaFoldDB" id="A0AAW1RKB6"/>
<keyword evidence="6 8" id="KW-0472">Membrane</keyword>
<evidence type="ECO:0000256" key="8">
    <source>
        <dbReference type="SAM" id="Phobius"/>
    </source>
</evidence>
<gene>
    <name evidence="9" type="ORF">WJX74_003631</name>
</gene>
<comment type="similarity">
    <text evidence="2">Belongs to the nucleobase:cation symporter-2 (NCS2) (TC 2.A.40) family. Azg-like subfamily.</text>
</comment>
<feature type="transmembrane region" description="Helical" evidence="8">
    <location>
        <begin position="178"/>
        <end position="195"/>
    </location>
</feature>
<keyword evidence="5 8" id="KW-1133">Transmembrane helix</keyword>
<dbReference type="GO" id="GO:0005886">
    <property type="term" value="C:plasma membrane"/>
    <property type="evidence" value="ECO:0007669"/>
    <property type="project" value="TreeGrafter"/>
</dbReference>
<comment type="subcellular location">
    <subcellularLocation>
        <location evidence="1">Endomembrane system</location>
        <topology evidence="1">Multi-pass membrane protein</topology>
    </subcellularLocation>
</comment>
<dbReference type="Proteomes" id="UP001438707">
    <property type="component" value="Unassembled WGS sequence"/>
</dbReference>
<reference evidence="9 10" key="1">
    <citation type="journal article" date="2024" name="Nat. Commun.">
        <title>Phylogenomics reveals the evolutionary origins of lichenization in chlorophyte algae.</title>
        <authorList>
            <person name="Puginier C."/>
            <person name="Libourel C."/>
            <person name="Otte J."/>
            <person name="Skaloud P."/>
            <person name="Haon M."/>
            <person name="Grisel S."/>
            <person name="Petersen M."/>
            <person name="Berrin J.G."/>
            <person name="Delaux P.M."/>
            <person name="Dal Grande F."/>
            <person name="Keller J."/>
        </authorList>
    </citation>
    <scope>NUCLEOTIDE SEQUENCE [LARGE SCALE GENOMIC DNA]</scope>
    <source>
        <strain evidence="9 10">SAG 2145</strain>
    </source>
</reference>
<feature type="transmembrane region" description="Helical" evidence="8">
    <location>
        <begin position="389"/>
        <end position="414"/>
    </location>
</feature>
<evidence type="ECO:0000256" key="2">
    <source>
        <dbReference type="ARBA" id="ARBA00005697"/>
    </source>
</evidence>
<evidence type="ECO:0000256" key="4">
    <source>
        <dbReference type="ARBA" id="ARBA00022692"/>
    </source>
</evidence>
<evidence type="ECO:0000313" key="9">
    <source>
        <dbReference type="EMBL" id="KAK9833717.1"/>
    </source>
</evidence>
<keyword evidence="4 8" id="KW-0812">Transmembrane</keyword>
<dbReference type="PANTHER" id="PTHR43337:SF1">
    <property type="entry name" value="XANTHINE_URACIL PERMEASE C887.17-RELATED"/>
    <property type="match status" value="1"/>
</dbReference>
<dbReference type="GO" id="GO:0005345">
    <property type="term" value="F:purine nucleobase transmembrane transporter activity"/>
    <property type="evidence" value="ECO:0007669"/>
    <property type="project" value="TreeGrafter"/>
</dbReference>
<feature type="region of interest" description="Disordered" evidence="7">
    <location>
        <begin position="590"/>
        <end position="610"/>
    </location>
</feature>
<dbReference type="GO" id="GO:0012505">
    <property type="term" value="C:endomembrane system"/>
    <property type="evidence" value="ECO:0007669"/>
    <property type="project" value="UniProtKB-SubCell"/>
</dbReference>
<evidence type="ECO:0000256" key="7">
    <source>
        <dbReference type="SAM" id="MobiDB-lite"/>
    </source>
</evidence>
<feature type="transmembrane region" description="Helical" evidence="8">
    <location>
        <begin position="253"/>
        <end position="270"/>
    </location>
</feature>
<dbReference type="InterPro" id="IPR006043">
    <property type="entry name" value="NCS2"/>
</dbReference>
<dbReference type="PANTHER" id="PTHR43337">
    <property type="entry name" value="XANTHINE/URACIL PERMEASE C887.17-RELATED"/>
    <property type="match status" value="1"/>
</dbReference>
<keyword evidence="3" id="KW-0813">Transport</keyword>
<feature type="transmembrane region" description="Helical" evidence="8">
    <location>
        <begin position="147"/>
        <end position="166"/>
    </location>
</feature>
<evidence type="ECO:0000313" key="10">
    <source>
        <dbReference type="Proteomes" id="UP001438707"/>
    </source>
</evidence>
<feature type="transmembrane region" description="Helical" evidence="8">
    <location>
        <begin position="94"/>
        <end position="119"/>
    </location>
</feature>
<organism evidence="9 10">
    <name type="scientific">Apatococcus lobatus</name>
    <dbReference type="NCBI Taxonomy" id="904363"/>
    <lineage>
        <taxon>Eukaryota</taxon>
        <taxon>Viridiplantae</taxon>
        <taxon>Chlorophyta</taxon>
        <taxon>core chlorophytes</taxon>
        <taxon>Trebouxiophyceae</taxon>
        <taxon>Chlorellales</taxon>
        <taxon>Chlorellaceae</taxon>
        <taxon>Apatococcus</taxon>
    </lineage>
</organism>
<evidence type="ECO:0000256" key="5">
    <source>
        <dbReference type="ARBA" id="ARBA00022989"/>
    </source>
</evidence>
<feature type="transmembrane region" description="Helical" evidence="8">
    <location>
        <begin position="277"/>
        <end position="298"/>
    </location>
</feature>
<sequence>MSWVTRANDDVNNSVVGRYFDMPNRKTNLITELRAGTVTFLTMAYIISVNANIISETGGPCGLPDCSSPGPKCTLPGTTDMGYNRCVDEVRKDLVTGTIVSSMVACFIMGVGGNLPIALAPSMGLNAYFTYNVVGVNGTGNVSYKTALTAIFIEGWIFIILSVTGVRGKLIALLPRTLSLSMSAGIGLFLAFIGLQGGQGIGVVADDEATLVTLGGCPFDAQYQTVLQTDPTGMAPALNSTAYYCDGQKMHSATTWLGISGLIIMCVLMSRGFKGSVIVGILFVTFIAWIPGHAASWLGTKSELIGGVGQTGAARMSYFKKVVAVPSLSKTGAQLDFGGLRQGNAWLALITFLYVDFFDTTGTLFSMANFVGTYLPGFVNEKKVFPRQLYAYCSDGLGIIVGSLCGTSPVTCYIESATGIREGGRTGITALMACFWFFIALWFTPLLASIPVYATGPALILVGALMMINVVKIDWADVNKAVPAFLTIAIMPFTYSIAYGVIAGVISYIIAQLCKFILDKAEAKWMGFFGKAKRTNYEGKDITLQPGANLAALNDSAFVVNPDDIDPGLAKSVPLPADLPEEVTSAHRLDIGDDLPKPSMVPQEDFSRRL</sequence>
<evidence type="ECO:0008006" key="11">
    <source>
        <dbReference type="Google" id="ProtNLM"/>
    </source>
</evidence>
<feature type="transmembrane region" description="Helical" evidence="8">
    <location>
        <begin position="426"/>
        <end position="444"/>
    </location>
</feature>
<evidence type="ECO:0000256" key="6">
    <source>
        <dbReference type="ARBA" id="ARBA00023136"/>
    </source>
</evidence>
<dbReference type="EMBL" id="JALJOS010000010">
    <property type="protein sequence ID" value="KAK9833717.1"/>
    <property type="molecule type" value="Genomic_DNA"/>
</dbReference>
<comment type="caution">
    <text evidence="9">The sequence shown here is derived from an EMBL/GenBank/DDBJ whole genome shotgun (WGS) entry which is preliminary data.</text>
</comment>
<feature type="transmembrane region" description="Helical" evidence="8">
    <location>
        <begin position="450"/>
        <end position="471"/>
    </location>
</feature>
<evidence type="ECO:0000256" key="1">
    <source>
        <dbReference type="ARBA" id="ARBA00004127"/>
    </source>
</evidence>
<accession>A0AAW1RKB6</accession>
<feature type="transmembrane region" description="Helical" evidence="8">
    <location>
        <begin position="483"/>
        <end position="510"/>
    </location>
</feature>
<dbReference type="GO" id="GO:0015853">
    <property type="term" value="P:adenine transport"/>
    <property type="evidence" value="ECO:0007669"/>
    <property type="project" value="TreeGrafter"/>
</dbReference>
<evidence type="ECO:0000256" key="3">
    <source>
        <dbReference type="ARBA" id="ARBA00022448"/>
    </source>
</evidence>
<dbReference type="InterPro" id="IPR045018">
    <property type="entry name" value="Azg-like"/>
</dbReference>
<dbReference type="GO" id="GO:0015854">
    <property type="term" value="P:guanine transport"/>
    <property type="evidence" value="ECO:0007669"/>
    <property type="project" value="TreeGrafter"/>
</dbReference>
<dbReference type="Pfam" id="PF00860">
    <property type="entry name" value="Xan_ur_permease"/>
    <property type="match status" value="2"/>
</dbReference>
<name>A0AAW1RKB6_9CHLO</name>
<proteinExistence type="inferred from homology"/>
<protein>
    <recommendedName>
        <fullName evidence="11">Xanthine/uracil permease</fullName>
    </recommendedName>
</protein>
<keyword evidence="10" id="KW-1185">Reference proteome</keyword>